<proteinExistence type="predicted"/>
<sequence>MSRLCDFLRILYEFLGYLNFQFFQFSELNNFQVQDAQKKPTRCIDEQNAPRGLEMLLEIDAATCLRRVKKTISTWNDTMGHLGRSFGPQKSTTGFSATYSTRNKAEQENTALFISQKRAILPKIEEEISCT</sequence>
<dbReference type="EMBL" id="GEZM01047440">
    <property type="protein sequence ID" value="JAV76838.1"/>
    <property type="molecule type" value="Transcribed_RNA"/>
</dbReference>
<accession>A0A1Y1LVD4</accession>
<dbReference type="AlphaFoldDB" id="A0A1Y1LVD4"/>
<name>A0A1Y1LVD4_PHOPY</name>
<protein>
    <submittedName>
        <fullName evidence="1">Uncharacterized protein</fullName>
    </submittedName>
</protein>
<reference evidence="1" key="1">
    <citation type="journal article" date="2016" name="Sci. Rep.">
        <title>Molecular characterization of firefly nuptial gifts: a multi-omics approach sheds light on postcopulatory sexual selection.</title>
        <authorList>
            <person name="Al-Wathiqui N."/>
            <person name="Fallon T.R."/>
            <person name="South A."/>
            <person name="Weng J.K."/>
            <person name="Lewis S.M."/>
        </authorList>
    </citation>
    <scope>NUCLEOTIDE SEQUENCE</scope>
</reference>
<evidence type="ECO:0000313" key="1">
    <source>
        <dbReference type="EMBL" id="JAV76838.1"/>
    </source>
</evidence>
<organism evidence="1">
    <name type="scientific">Photinus pyralis</name>
    <name type="common">Common eastern firefly</name>
    <name type="synonym">Lampyris pyralis</name>
    <dbReference type="NCBI Taxonomy" id="7054"/>
    <lineage>
        <taxon>Eukaryota</taxon>
        <taxon>Metazoa</taxon>
        <taxon>Ecdysozoa</taxon>
        <taxon>Arthropoda</taxon>
        <taxon>Hexapoda</taxon>
        <taxon>Insecta</taxon>
        <taxon>Pterygota</taxon>
        <taxon>Neoptera</taxon>
        <taxon>Endopterygota</taxon>
        <taxon>Coleoptera</taxon>
        <taxon>Polyphaga</taxon>
        <taxon>Elateriformia</taxon>
        <taxon>Elateroidea</taxon>
        <taxon>Lampyridae</taxon>
        <taxon>Lampyrinae</taxon>
        <taxon>Photinus</taxon>
    </lineage>
</organism>